<evidence type="ECO:0000313" key="1">
    <source>
        <dbReference type="EMBL" id="AND69809.1"/>
    </source>
</evidence>
<protein>
    <recommendedName>
        <fullName evidence="3">Transposase</fullName>
    </recommendedName>
</protein>
<evidence type="ECO:0008006" key="3">
    <source>
        <dbReference type="Google" id="ProtNLM"/>
    </source>
</evidence>
<dbReference type="SUPFAM" id="SSF46689">
    <property type="entry name" value="Homeodomain-like"/>
    <property type="match status" value="1"/>
</dbReference>
<dbReference type="PATRIC" id="fig|445710.3.peg.2349"/>
<name>A0A161J7N8_9GAMM</name>
<sequence length="334" mass="36614">MALETQVESNHGDTESARHARLILLLAAGHTWADIRARLGCSDSYIARWSKRFAAERLAGLYTRHAGRGRYKVTDKLERRVLDQTTQRTPADGSRYWSSRKLAAELGGAISYMTVTRIWAKHGIKPHRLKSLLAPTGPDFNASAADIVGLYLDRTQHAAIFCRVDHGAAHKRSESVDLPPCKGRPGMPALCRALTGRPGEVAGTARSKRPAAAELTAFLVAVVAHVADGKETHIITDRAGAGRSHRLASLLAARPELHLHLTYTFASWIAQVDCTLGKIELAFIAFNPAHHAPKLKNTIMRAIRRCNQRSVPLKWSHLDQACWAGGLCDPDAAR</sequence>
<reference evidence="1 2" key="1">
    <citation type="submission" date="2016-02" db="EMBL/GenBank/DDBJ databases">
        <title>Complete genome sequencing and analysis of ATSB10, Dyella thiooxydans isolated from rhizosphere soil of sunflower (Helianthus annuus L.).</title>
        <authorList>
            <person name="Lee Y."/>
            <person name="Hwangbo K."/>
            <person name="Chung H."/>
            <person name="Yoo J."/>
            <person name="Kim K.Y."/>
            <person name="Sa T.M."/>
            <person name="Um Y."/>
            <person name="Madhaiyan M."/>
        </authorList>
    </citation>
    <scope>NUCLEOTIDE SEQUENCE [LARGE SCALE GENOMIC DNA]</scope>
    <source>
        <strain evidence="1 2">ATSB10</strain>
    </source>
</reference>
<proteinExistence type="predicted"/>
<dbReference type="EMBL" id="CP014841">
    <property type="protein sequence ID" value="AND69809.1"/>
    <property type="molecule type" value="Genomic_DNA"/>
</dbReference>
<evidence type="ECO:0000313" key="2">
    <source>
        <dbReference type="Proteomes" id="UP000077255"/>
    </source>
</evidence>
<dbReference type="InterPro" id="IPR009057">
    <property type="entry name" value="Homeodomain-like_sf"/>
</dbReference>
<organism evidence="1 2">
    <name type="scientific">Dyella thiooxydans</name>
    <dbReference type="NCBI Taxonomy" id="445710"/>
    <lineage>
        <taxon>Bacteria</taxon>
        <taxon>Pseudomonadati</taxon>
        <taxon>Pseudomonadota</taxon>
        <taxon>Gammaproteobacteria</taxon>
        <taxon>Lysobacterales</taxon>
        <taxon>Rhodanobacteraceae</taxon>
        <taxon>Dyella</taxon>
    </lineage>
</organism>
<keyword evidence="2" id="KW-1185">Reference proteome</keyword>
<dbReference type="AlphaFoldDB" id="A0A161J7N8"/>
<dbReference type="Proteomes" id="UP000077255">
    <property type="component" value="Chromosome"/>
</dbReference>
<accession>A0A161J7N8</accession>
<gene>
    <name evidence="1" type="ORF">ATSB10_23550</name>
</gene>
<dbReference type="KEGG" id="dtx:ATSB10_23550"/>
<dbReference type="Pfam" id="PF13565">
    <property type="entry name" value="HTH_32"/>
    <property type="match status" value="1"/>
</dbReference>